<comment type="caution">
    <text evidence="5">The sequence shown here is derived from an EMBL/GenBank/DDBJ whole genome shotgun (WGS) entry which is preliminary data.</text>
</comment>
<dbReference type="FunFam" id="3.20.10.10:FF:000002">
    <property type="entry name" value="D-alanine aminotransferase"/>
    <property type="match status" value="1"/>
</dbReference>
<proteinExistence type="inferred from homology"/>
<reference evidence="5 6" key="1">
    <citation type="submission" date="2019-09" db="EMBL/GenBank/DDBJ databases">
        <title>Bacillus ochoae sp. nov., Paenibacillus whitsoniae sp. nov., Paenibacillus spiritus sp. nov. Isolated from the Mars Exploration Rover during spacecraft assembly.</title>
        <authorList>
            <person name="Seuylemezian A."/>
            <person name="Vaishampayan P."/>
        </authorList>
    </citation>
    <scope>NUCLEOTIDE SEQUENCE [LARGE SCALE GENOMIC DNA]</scope>
    <source>
        <strain evidence="5 6">MER_111</strain>
    </source>
</reference>
<dbReference type="GO" id="GO:0008652">
    <property type="term" value="P:amino acid biosynthetic process"/>
    <property type="evidence" value="ECO:0007669"/>
    <property type="project" value="UniProtKB-ARBA"/>
</dbReference>
<dbReference type="EMBL" id="VYKK01000016">
    <property type="protein sequence ID" value="KAA9003620.1"/>
    <property type="molecule type" value="Genomic_DNA"/>
</dbReference>
<dbReference type="GO" id="GO:0046394">
    <property type="term" value="P:carboxylic acid biosynthetic process"/>
    <property type="evidence" value="ECO:0007669"/>
    <property type="project" value="UniProtKB-ARBA"/>
</dbReference>
<dbReference type="InterPro" id="IPR001544">
    <property type="entry name" value="Aminotrans_IV"/>
</dbReference>
<evidence type="ECO:0000256" key="1">
    <source>
        <dbReference type="ARBA" id="ARBA00001933"/>
    </source>
</evidence>
<dbReference type="SUPFAM" id="SSF56752">
    <property type="entry name" value="D-aminoacid aminotransferase-like PLP-dependent enzymes"/>
    <property type="match status" value="1"/>
</dbReference>
<dbReference type="CDD" id="cd00449">
    <property type="entry name" value="PLPDE_IV"/>
    <property type="match status" value="1"/>
</dbReference>
<comment type="subunit">
    <text evidence="3">Homodimer.</text>
</comment>
<dbReference type="GO" id="GO:0005829">
    <property type="term" value="C:cytosol"/>
    <property type="evidence" value="ECO:0007669"/>
    <property type="project" value="TreeGrafter"/>
</dbReference>
<dbReference type="InterPro" id="IPR036038">
    <property type="entry name" value="Aminotransferase-like"/>
</dbReference>
<comment type="similarity">
    <text evidence="2">Belongs to the class-IV pyridoxal-phosphate-dependent aminotransferase family.</text>
</comment>
<dbReference type="InterPro" id="IPR043131">
    <property type="entry name" value="BCAT-like_N"/>
</dbReference>
<dbReference type="GO" id="GO:0016829">
    <property type="term" value="F:lyase activity"/>
    <property type="evidence" value="ECO:0007669"/>
    <property type="project" value="UniProtKB-KW"/>
</dbReference>
<dbReference type="InterPro" id="IPR043132">
    <property type="entry name" value="BCAT-like_C"/>
</dbReference>
<evidence type="ECO:0000313" key="6">
    <source>
        <dbReference type="Proteomes" id="UP000367750"/>
    </source>
</evidence>
<dbReference type="PANTHER" id="PTHR42743">
    <property type="entry name" value="AMINO-ACID AMINOTRANSFERASE"/>
    <property type="match status" value="1"/>
</dbReference>
<dbReference type="Pfam" id="PF01063">
    <property type="entry name" value="Aminotran_4"/>
    <property type="match status" value="1"/>
</dbReference>
<comment type="cofactor">
    <cofactor evidence="1">
        <name>pyridoxal 5'-phosphate</name>
        <dbReference type="ChEBI" id="CHEBI:597326"/>
    </cofactor>
</comment>
<keyword evidence="5" id="KW-0456">Lyase</keyword>
<dbReference type="PANTHER" id="PTHR42743:SF11">
    <property type="entry name" value="AMINODEOXYCHORISMATE LYASE"/>
    <property type="match status" value="1"/>
</dbReference>
<keyword evidence="6" id="KW-1185">Reference proteome</keyword>
<evidence type="ECO:0000256" key="3">
    <source>
        <dbReference type="ARBA" id="ARBA00011738"/>
    </source>
</evidence>
<dbReference type="InterPro" id="IPR050571">
    <property type="entry name" value="Class-IV_PLP-Dep_Aminotrnsfr"/>
</dbReference>
<sequence>MNFIGLNGAVCAAEEAVVSVRDHGFLYGMGLFETFRTYKGKPFLLERHLKRLEAGCRELGIPYQGGAGQLAEWIASLMAANGLEEAYIRYTVTAGEDLLGLPSGDYRNPNRVLFAKALPPAVPVRDAVLLHTVRNTPEAPVRRKSLHYMNSILGKRELNLHPASSSGAEGLMLTQGGHVAEGVVSNVFWVREGKLYTPDVSAGILPGITREMVLELAGQAGIEAETGLYDAGCLLMAQEMFITGSVQGITPVTGVWTGGTRKAIGRGAPGPITLELQRRYNLETGEKP</sequence>
<gene>
    <name evidence="5" type="ORF">F4V43_12950</name>
</gene>
<evidence type="ECO:0000256" key="4">
    <source>
        <dbReference type="ARBA" id="ARBA00022898"/>
    </source>
</evidence>
<dbReference type="Proteomes" id="UP000367750">
    <property type="component" value="Unassembled WGS sequence"/>
</dbReference>
<organism evidence="5 6">
    <name type="scientific">Paenibacillus spiritus</name>
    <dbReference type="NCBI Taxonomy" id="2496557"/>
    <lineage>
        <taxon>Bacteria</taxon>
        <taxon>Bacillati</taxon>
        <taxon>Bacillota</taxon>
        <taxon>Bacilli</taxon>
        <taxon>Bacillales</taxon>
        <taxon>Paenibacillaceae</taxon>
        <taxon>Paenibacillus</taxon>
    </lineage>
</organism>
<evidence type="ECO:0000313" key="5">
    <source>
        <dbReference type="EMBL" id="KAA9003620.1"/>
    </source>
</evidence>
<dbReference type="RefSeq" id="WP_150458675.1">
    <property type="nucleotide sequence ID" value="NZ_VYKK01000016.1"/>
</dbReference>
<evidence type="ECO:0000256" key="2">
    <source>
        <dbReference type="ARBA" id="ARBA00009320"/>
    </source>
</evidence>
<dbReference type="OrthoDB" id="9805628at2"/>
<accession>A0A5J5G8G6</accession>
<dbReference type="Gene3D" id="3.20.10.10">
    <property type="entry name" value="D-amino Acid Aminotransferase, subunit A, domain 2"/>
    <property type="match status" value="1"/>
</dbReference>
<dbReference type="Gene3D" id="3.30.470.10">
    <property type="match status" value="1"/>
</dbReference>
<protein>
    <submittedName>
        <fullName evidence="5">4-amino-4-deoxychorismate lyase</fullName>
    </submittedName>
</protein>
<name>A0A5J5G8G6_9BACL</name>
<dbReference type="AlphaFoldDB" id="A0A5J5G8G6"/>
<keyword evidence="4" id="KW-0663">Pyridoxal phosphate</keyword>